<dbReference type="Proteomes" id="UP000327013">
    <property type="component" value="Unassembled WGS sequence"/>
</dbReference>
<comment type="cofactor">
    <cofactor evidence="1 5">
        <name>heme</name>
        <dbReference type="ChEBI" id="CHEBI:30413"/>
    </cofactor>
</comment>
<proteinExistence type="inferred from homology"/>
<evidence type="ECO:0008006" key="9">
    <source>
        <dbReference type="Google" id="ProtNLM"/>
    </source>
</evidence>
<dbReference type="PANTHER" id="PTHR24305:SF232">
    <property type="entry name" value="P450, PUTATIVE (EUROFUNG)-RELATED"/>
    <property type="match status" value="1"/>
</dbReference>
<dbReference type="GO" id="GO:0020037">
    <property type="term" value="F:heme binding"/>
    <property type="evidence" value="ECO:0007669"/>
    <property type="project" value="InterPro"/>
</dbReference>
<keyword evidence="4 5" id="KW-0408">Iron</keyword>
<dbReference type="Pfam" id="PF00067">
    <property type="entry name" value="p450"/>
    <property type="match status" value="2"/>
</dbReference>
<dbReference type="PANTHER" id="PTHR24305">
    <property type="entry name" value="CYTOCHROME P450"/>
    <property type="match status" value="1"/>
</dbReference>
<dbReference type="PRINTS" id="PR00463">
    <property type="entry name" value="EP450I"/>
</dbReference>
<evidence type="ECO:0000256" key="3">
    <source>
        <dbReference type="ARBA" id="ARBA00022723"/>
    </source>
</evidence>
<sequence length="570" mass="64521">MLTYLTMELQLGIALSAVTLVLYTLYRWSIPRPFPGIPHNVRSAKSILGDLPAMMSHGRKSGEMWDWVVSQTQLLNSPIVQIFPMPFSKPWIILADARESQDILTKRIKDFDRSVHFKEAFGDVAPFNHINMPTGSPEFKANRKLIQDLMTPAFLHDIAAHRIHSVATSICDLWSEKARLANGRPFSVLDDVYRISLDVIWAVVLPFKADYSVINAQKQLLSALTKVDESAWQSIDDAMTFPEAEMPPLQNAIITLTDSIGKLISSPFPVLKDWYFRMLPHMRKAKAIKEDLFTKELQAAIANLTGDSEKQTEARCAMDVILRRELAAATKEGRKPNLDSRNIYDEVSQFHSTTILWGLKFFTNHQDIQTKLRDAVCAGFPTAKKEQRLPTADEITRAHIPYLEATREEILRRSITAPVLSRQAIRDTVVFGHHIPKGTDIFFLTNGPDFIAPPIATVPEHQRSESSQMAKSRTALWDSNDAHLFKPERWLVEKNGELTFDAGAGPMLTFGAGPRACFGRRLAYLELKFVFVFLVWNFTFKPIPQDLNGNAAVDKLTRFPKECYVRVAKN</sequence>
<organism evidence="7 8">
    <name type="scientific">Carpinus fangiana</name>
    <dbReference type="NCBI Taxonomy" id="176857"/>
    <lineage>
        <taxon>Eukaryota</taxon>
        <taxon>Viridiplantae</taxon>
        <taxon>Streptophyta</taxon>
        <taxon>Embryophyta</taxon>
        <taxon>Tracheophyta</taxon>
        <taxon>Spermatophyta</taxon>
        <taxon>Magnoliopsida</taxon>
        <taxon>eudicotyledons</taxon>
        <taxon>Gunneridae</taxon>
        <taxon>Pentapetalae</taxon>
        <taxon>rosids</taxon>
        <taxon>fabids</taxon>
        <taxon>Fagales</taxon>
        <taxon>Betulaceae</taxon>
        <taxon>Carpinus</taxon>
    </lineage>
</organism>
<evidence type="ECO:0000313" key="7">
    <source>
        <dbReference type="EMBL" id="KAB8360912.1"/>
    </source>
</evidence>
<dbReference type="OrthoDB" id="1470350at2759"/>
<keyword evidence="5 6" id="KW-0349">Heme</keyword>
<name>A0A5N6KZ44_9ROSI</name>
<evidence type="ECO:0000313" key="8">
    <source>
        <dbReference type="Proteomes" id="UP000327013"/>
    </source>
</evidence>
<dbReference type="InterPro" id="IPR050121">
    <property type="entry name" value="Cytochrome_P450_monoxygenase"/>
</dbReference>
<dbReference type="InterPro" id="IPR036396">
    <property type="entry name" value="Cyt_P450_sf"/>
</dbReference>
<feature type="binding site" description="axial binding residue" evidence="5">
    <location>
        <position position="517"/>
    </location>
    <ligand>
        <name>heme</name>
        <dbReference type="ChEBI" id="CHEBI:30413"/>
    </ligand>
    <ligandPart>
        <name>Fe</name>
        <dbReference type="ChEBI" id="CHEBI:18248"/>
    </ligandPart>
</feature>
<dbReference type="InterPro" id="IPR002401">
    <property type="entry name" value="Cyt_P450_E_grp-I"/>
</dbReference>
<reference evidence="7 8" key="1">
    <citation type="submission" date="2019-06" db="EMBL/GenBank/DDBJ databases">
        <title>A chromosomal-level reference genome of Carpinus fangiana (Coryloideae, Betulaceae).</title>
        <authorList>
            <person name="Yang X."/>
            <person name="Wang Z."/>
            <person name="Zhang L."/>
            <person name="Hao G."/>
            <person name="Liu J."/>
            <person name="Yang Y."/>
        </authorList>
    </citation>
    <scope>NUCLEOTIDE SEQUENCE [LARGE SCALE GENOMIC DNA]</scope>
    <source>
        <strain evidence="7">Cfa_2016G</strain>
        <tissue evidence="7">Leaf</tissue>
    </source>
</reference>
<gene>
    <name evidence="7" type="ORF">FH972_024645</name>
</gene>
<dbReference type="InterPro" id="IPR001128">
    <property type="entry name" value="Cyt_P450"/>
</dbReference>
<comment type="similarity">
    <text evidence="2 6">Belongs to the cytochrome P450 family.</text>
</comment>
<keyword evidence="3 5" id="KW-0479">Metal-binding</keyword>
<dbReference type="PROSITE" id="PS00086">
    <property type="entry name" value="CYTOCHROME_P450"/>
    <property type="match status" value="1"/>
</dbReference>
<comment type="caution">
    <text evidence="7">The sequence shown here is derived from an EMBL/GenBank/DDBJ whole genome shotgun (WGS) entry which is preliminary data.</text>
</comment>
<dbReference type="SUPFAM" id="SSF48264">
    <property type="entry name" value="Cytochrome P450"/>
    <property type="match status" value="1"/>
</dbReference>
<keyword evidence="8" id="KW-1185">Reference proteome</keyword>
<evidence type="ECO:0000256" key="6">
    <source>
        <dbReference type="RuleBase" id="RU000461"/>
    </source>
</evidence>
<accession>A0A5N6KZ44</accession>
<evidence type="ECO:0000256" key="4">
    <source>
        <dbReference type="ARBA" id="ARBA00023004"/>
    </source>
</evidence>
<keyword evidence="6" id="KW-0503">Monooxygenase</keyword>
<evidence type="ECO:0000256" key="1">
    <source>
        <dbReference type="ARBA" id="ARBA00001971"/>
    </source>
</evidence>
<evidence type="ECO:0000256" key="2">
    <source>
        <dbReference type="ARBA" id="ARBA00010617"/>
    </source>
</evidence>
<evidence type="ECO:0000256" key="5">
    <source>
        <dbReference type="PIRSR" id="PIRSR602401-1"/>
    </source>
</evidence>
<dbReference type="GO" id="GO:0005506">
    <property type="term" value="F:iron ion binding"/>
    <property type="evidence" value="ECO:0007669"/>
    <property type="project" value="InterPro"/>
</dbReference>
<keyword evidence="6" id="KW-0560">Oxidoreductase</keyword>
<protein>
    <recommendedName>
        <fullName evidence="9">Cytochrome P450</fullName>
    </recommendedName>
</protein>
<dbReference type="GO" id="GO:0016705">
    <property type="term" value="F:oxidoreductase activity, acting on paired donors, with incorporation or reduction of molecular oxygen"/>
    <property type="evidence" value="ECO:0007669"/>
    <property type="project" value="InterPro"/>
</dbReference>
<dbReference type="InterPro" id="IPR017972">
    <property type="entry name" value="Cyt_P450_CS"/>
</dbReference>
<dbReference type="Gene3D" id="1.10.630.10">
    <property type="entry name" value="Cytochrome P450"/>
    <property type="match status" value="1"/>
</dbReference>
<dbReference type="AlphaFoldDB" id="A0A5N6KZ44"/>
<dbReference type="GO" id="GO:0004497">
    <property type="term" value="F:monooxygenase activity"/>
    <property type="evidence" value="ECO:0007669"/>
    <property type="project" value="UniProtKB-KW"/>
</dbReference>
<dbReference type="EMBL" id="VIBQ01000017">
    <property type="protein sequence ID" value="KAB8360912.1"/>
    <property type="molecule type" value="Genomic_DNA"/>
</dbReference>